<proteinExistence type="predicted"/>
<reference evidence="3 4" key="2">
    <citation type="submission" date="2024-05" db="EMBL/GenBank/DDBJ databases">
        <authorList>
            <person name="Chen Y."/>
            <person name="Shah S."/>
            <person name="Dougan E. K."/>
            <person name="Thang M."/>
            <person name="Chan C."/>
        </authorList>
    </citation>
    <scope>NUCLEOTIDE SEQUENCE [LARGE SCALE GENOMIC DNA]</scope>
</reference>
<gene>
    <name evidence="2" type="ORF">C1SCF055_LOCUS43247</name>
</gene>
<evidence type="ECO:0000313" key="4">
    <source>
        <dbReference type="Proteomes" id="UP001152797"/>
    </source>
</evidence>
<keyword evidence="3" id="KW-0808">Transferase</keyword>
<protein>
    <submittedName>
        <fullName evidence="3">Reverse transcriptase domain-containing protein</fullName>
    </submittedName>
</protein>
<accession>A0A9P1GPK9</accession>
<sequence length="433" mass="47745">MMPSDLVHSAITDLRIGLLDADTGRSALDDNGNPAIRARSMAESVQAGYCFRICRSAFGLLHIDVLDKFFNSNSWPPPPTPTLAGTSPIGSGLPAKITKVKASPIRDKLDDAEIGILAQNEVDETFAVYRGRYPAAPSSDRKDAAEDRCRAERLERARRQLNRALIEGQHPNSFCPKLADKKKQEQGRNRGEARRTDEFGSVRVLRSGQQPGGWGDPEAVEANRIVSKMIVLILSLHKQGMLNLSFCTNALTVQSAKMLQVREAFVAEFEVPLSDGPGLQQGLWSQLLFEASDPEASCLSSWIRDGFPLGISEEIHNTGIFPATAESSQAIELSRLEGHLADDQDGAACNYRSFDEVVEHSQDLLDQLVAAGRVDVFDSWEAVISRFGKDAKITKMARVVKTKKTGEMKCRIVVDSRRRHQWPHDSSRTSGFT</sequence>
<keyword evidence="4" id="KW-1185">Reference proteome</keyword>
<feature type="region of interest" description="Disordered" evidence="1">
    <location>
        <begin position="170"/>
        <end position="200"/>
    </location>
</feature>
<dbReference type="GO" id="GO:0003964">
    <property type="term" value="F:RNA-directed DNA polymerase activity"/>
    <property type="evidence" value="ECO:0007669"/>
    <property type="project" value="UniProtKB-KW"/>
</dbReference>
<evidence type="ECO:0000313" key="3">
    <source>
        <dbReference type="EMBL" id="CAL4806014.1"/>
    </source>
</evidence>
<organism evidence="2">
    <name type="scientific">Cladocopium goreaui</name>
    <dbReference type="NCBI Taxonomy" id="2562237"/>
    <lineage>
        <taxon>Eukaryota</taxon>
        <taxon>Sar</taxon>
        <taxon>Alveolata</taxon>
        <taxon>Dinophyceae</taxon>
        <taxon>Suessiales</taxon>
        <taxon>Symbiodiniaceae</taxon>
        <taxon>Cladocopium</taxon>
    </lineage>
</organism>
<evidence type="ECO:0000313" key="2">
    <source>
        <dbReference type="EMBL" id="CAI4018702.1"/>
    </source>
</evidence>
<reference evidence="2" key="1">
    <citation type="submission" date="2022-10" db="EMBL/GenBank/DDBJ databases">
        <authorList>
            <person name="Chen Y."/>
            <person name="Dougan E. K."/>
            <person name="Chan C."/>
            <person name="Rhodes N."/>
            <person name="Thang M."/>
        </authorList>
    </citation>
    <scope>NUCLEOTIDE SEQUENCE</scope>
</reference>
<name>A0A9P1GPK9_9DINO</name>
<dbReference type="EMBL" id="CAMXCT010006709">
    <property type="protein sequence ID" value="CAI4018702.1"/>
    <property type="molecule type" value="Genomic_DNA"/>
</dbReference>
<dbReference type="Proteomes" id="UP001152797">
    <property type="component" value="Unassembled WGS sequence"/>
</dbReference>
<evidence type="ECO:0000256" key="1">
    <source>
        <dbReference type="SAM" id="MobiDB-lite"/>
    </source>
</evidence>
<comment type="caution">
    <text evidence="2">The sequence shown here is derived from an EMBL/GenBank/DDBJ whole genome shotgun (WGS) entry which is preliminary data.</text>
</comment>
<keyword evidence="3" id="KW-0548">Nucleotidyltransferase</keyword>
<feature type="compositionally biased region" description="Basic and acidic residues" evidence="1">
    <location>
        <begin position="178"/>
        <end position="200"/>
    </location>
</feature>
<dbReference type="EMBL" id="CAMXCT020006709">
    <property type="protein sequence ID" value="CAL1172077.1"/>
    <property type="molecule type" value="Genomic_DNA"/>
</dbReference>
<dbReference type="EMBL" id="CAMXCT030006709">
    <property type="protein sequence ID" value="CAL4806014.1"/>
    <property type="molecule type" value="Genomic_DNA"/>
</dbReference>
<keyword evidence="3" id="KW-0695">RNA-directed DNA polymerase</keyword>
<dbReference type="AlphaFoldDB" id="A0A9P1GPK9"/>